<sequence>MSGYILCQTKKAERPYFIENISTNIYSVEELCYYLYHNLYLIDKTIINEELCIWIGEELNLPGLAAKIRQFLGQDIHVDDVIYPVFKEINYLTYEELKALNSRLVLISKESADMRQKQKGDSLMENGMYVNAIRVYQKLLERTDLEKQREGFVSDVWHNLGCAYSYLFQMEKAMECFYHAWEKEKSPKELKAYLLSYRSIRSGTEYEKELVRLEVTDEIKKDIQNALKQFAAVPEPALGEKDVDSTLAKLTAGYHRSTGS</sequence>
<name>A0ABR7IIH2_9FIRM</name>
<protein>
    <recommendedName>
        <fullName evidence="3">Tetratricopeptide repeat protein</fullName>
    </recommendedName>
</protein>
<dbReference type="Gene3D" id="1.25.40.10">
    <property type="entry name" value="Tetratricopeptide repeat domain"/>
    <property type="match status" value="1"/>
</dbReference>
<evidence type="ECO:0000313" key="2">
    <source>
        <dbReference type="Proteomes" id="UP000649826"/>
    </source>
</evidence>
<dbReference type="Proteomes" id="UP000649826">
    <property type="component" value="Unassembled WGS sequence"/>
</dbReference>
<dbReference type="InterPro" id="IPR011990">
    <property type="entry name" value="TPR-like_helical_dom_sf"/>
</dbReference>
<dbReference type="Pfam" id="PF13181">
    <property type="entry name" value="TPR_8"/>
    <property type="match status" value="1"/>
</dbReference>
<evidence type="ECO:0008006" key="3">
    <source>
        <dbReference type="Google" id="ProtNLM"/>
    </source>
</evidence>
<accession>A0ABR7IIH2</accession>
<dbReference type="SUPFAM" id="SSF48452">
    <property type="entry name" value="TPR-like"/>
    <property type="match status" value="1"/>
</dbReference>
<evidence type="ECO:0000313" key="1">
    <source>
        <dbReference type="EMBL" id="MBC5779820.1"/>
    </source>
</evidence>
<dbReference type="InterPro" id="IPR019734">
    <property type="entry name" value="TPR_rpt"/>
</dbReference>
<gene>
    <name evidence="1" type="ORF">H8Z82_09100</name>
</gene>
<organism evidence="1 2">
    <name type="scientific">Blautia difficilis</name>
    <dbReference type="NCBI Taxonomy" id="2763027"/>
    <lineage>
        <taxon>Bacteria</taxon>
        <taxon>Bacillati</taxon>
        <taxon>Bacillota</taxon>
        <taxon>Clostridia</taxon>
        <taxon>Lachnospirales</taxon>
        <taxon>Lachnospiraceae</taxon>
        <taxon>Blautia</taxon>
    </lineage>
</organism>
<comment type="caution">
    <text evidence="1">The sequence shown here is derived from an EMBL/GenBank/DDBJ whole genome shotgun (WGS) entry which is preliminary data.</text>
</comment>
<dbReference type="EMBL" id="JACOQG010000012">
    <property type="protein sequence ID" value="MBC5779820.1"/>
    <property type="molecule type" value="Genomic_DNA"/>
</dbReference>
<proteinExistence type="predicted"/>
<reference evidence="1 2" key="1">
    <citation type="submission" date="2020-08" db="EMBL/GenBank/DDBJ databases">
        <title>Genome public.</title>
        <authorList>
            <person name="Liu C."/>
            <person name="Sun Q."/>
        </authorList>
    </citation>
    <scope>NUCLEOTIDE SEQUENCE [LARGE SCALE GENOMIC DNA]</scope>
    <source>
        <strain evidence="1 2">M29</strain>
    </source>
</reference>
<keyword evidence="2" id="KW-1185">Reference proteome</keyword>
<dbReference type="RefSeq" id="WP_186994937.1">
    <property type="nucleotide sequence ID" value="NZ_JACOQG010000012.1"/>
</dbReference>